<proteinExistence type="predicted"/>
<dbReference type="InterPro" id="IPR036514">
    <property type="entry name" value="SGNH_hydro_sf"/>
</dbReference>
<sequence length="270" mass="29115">MLAVFIALAAGCGQHGAERPNSSIAKATPTTASAQDWQNLSQLKIAFGHQSVGENVLSGIEALAREHDVAVSVAETREALAAPGLHHFKIGRNGEPQSKLQDFDAAMSNDIAGTADIALMKLCYMDFDSEPNPQQLARDYIAELDRLASRFPQTTFVPVTAPLTTVQTGPKALIKKLMGKEPAGYEANAKRQLFNETLRQHYADRDVLFDIASIESGFGKVTIERDGQPVETLSPELTSDGGHLNDQGKHLIGNALVHHLANVARPDQAE</sequence>
<dbReference type="SUPFAM" id="SSF52266">
    <property type="entry name" value="SGNH hydrolase"/>
    <property type="match status" value="1"/>
</dbReference>
<dbReference type="GO" id="GO:0016788">
    <property type="term" value="F:hydrolase activity, acting on ester bonds"/>
    <property type="evidence" value="ECO:0007669"/>
    <property type="project" value="UniProtKB-ARBA"/>
</dbReference>
<reference evidence="2" key="1">
    <citation type="submission" date="2020-01" db="EMBL/GenBank/DDBJ databases">
        <title>'Steroidobacter agaridevorans' sp. nov., agar-degrading bacteria isolated from rhizosphere soils.</title>
        <authorList>
            <person name="Ikenaga M."/>
            <person name="Kataoka M."/>
            <person name="Murouchi A."/>
            <person name="Katsuragi S."/>
            <person name="Sakai M."/>
        </authorList>
    </citation>
    <scope>NUCLEOTIDE SEQUENCE [LARGE SCALE GENOMIC DNA]</scope>
    <source>
        <strain evidence="2">YU21-B</strain>
    </source>
</reference>
<dbReference type="Gene3D" id="3.40.50.1110">
    <property type="entry name" value="SGNH hydrolase"/>
    <property type="match status" value="1"/>
</dbReference>
<accession>A0A829YHC4</accession>
<organism evidence="1 2">
    <name type="scientific">Steroidobacter agaridevorans</name>
    <dbReference type="NCBI Taxonomy" id="2695856"/>
    <lineage>
        <taxon>Bacteria</taxon>
        <taxon>Pseudomonadati</taxon>
        <taxon>Pseudomonadota</taxon>
        <taxon>Gammaproteobacteria</taxon>
        <taxon>Steroidobacterales</taxon>
        <taxon>Steroidobacteraceae</taxon>
        <taxon>Steroidobacter</taxon>
    </lineage>
</organism>
<dbReference type="AlphaFoldDB" id="A0A829YHC4"/>
<comment type="caution">
    <text evidence="1">The sequence shown here is derived from an EMBL/GenBank/DDBJ whole genome shotgun (WGS) entry which is preliminary data.</text>
</comment>
<evidence type="ECO:0008006" key="3">
    <source>
        <dbReference type="Google" id="ProtNLM"/>
    </source>
</evidence>
<dbReference type="Proteomes" id="UP000445000">
    <property type="component" value="Unassembled WGS sequence"/>
</dbReference>
<gene>
    <name evidence="1" type="ORF">GCM10011487_41620</name>
</gene>
<protein>
    <recommendedName>
        <fullName evidence="3">SGNH hydrolase-type esterase domain-containing protein</fullName>
    </recommendedName>
</protein>
<evidence type="ECO:0000313" key="2">
    <source>
        <dbReference type="Proteomes" id="UP000445000"/>
    </source>
</evidence>
<evidence type="ECO:0000313" key="1">
    <source>
        <dbReference type="EMBL" id="GFE82162.1"/>
    </source>
</evidence>
<dbReference type="EMBL" id="BLJN01000004">
    <property type="protein sequence ID" value="GFE82162.1"/>
    <property type="molecule type" value="Genomic_DNA"/>
</dbReference>
<name>A0A829YHC4_9GAMM</name>
<keyword evidence="2" id="KW-1185">Reference proteome</keyword>